<protein>
    <submittedName>
        <fullName evidence="1">Uncharacterized protein</fullName>
    </submittedName>
</protein>
<sequence>MKNLSIGVVFATFLTAGCQGELRETQGPTDTAPPGKRVRVTAQAIEDAHAKSAQDTPYAGDSRCGKMNLTINFTLDARREVVRDFIAAHYCGVDELSGGLIWKAPKEILVSREGKFSYHDANGNEVKGSIAGSGAAAGEVNAPPIMITCRDGQAYRGCTRWSAAPTPR</sequence>
<keyword evidence="2" id="KW-1185">Reference proteome</keyword>
<dbReference type="AlphaFoldDB" id="A0A2K8U3S1"/>
<accession>A0A2K8U3S1</accession>
<name>A0A2K8U3S1_9GAMM</name>
<dbReference type="Proteomes" id="UP000232638">
    <property type="component" value="Chromosome"/>
</dbReference>
<dbReference type="RefSeq" id="WP_100917868.1">
    <property type="nucleotide sequence ID" value="NZ_CP020370.1"/>
</dbReference>
<gene>
    <name evidence="1" type="ORF">THSYN_03155</name>
</gene>
<evidence type="ECO:0000313" key="1">
    <source>
        <dbReference type="EMBL" id="AUB80059.1"/>
    </source>
</evidence>
<proteinExistence type="predicted"/>
<dbReference type="PROSITE" id="PS51257">
    <property type="entry name" value="PROKAR_LIPOPROTEIN"/>
    <property type="match status" value="1"/>
</dbReference>
<organism evidence="1 2">
    <name type="scientific">Candidatus Thiodictyon syntrophicum</name>
    <dbReference type="NCBI Taxonomy" id="1166950"/>
    <lineage>
        <taxon>Bacteria</taxon>
        <taxon>Pseudomonadati</taxon>
        <taxon>Pseudomonadota</taxon>
        <taxon>Gammaproteobacteria</taxon>
        <taxon>Chromatiales</taxon>
        <taxon>Chromatiaceae</taxon>
        <taxon>Thiodictyon</taxon>
    </lineage>
</organism>
<dbReference type="EMBL" id="CP020370">
    <property type="protein sequence ID" value="AUB80059.1"/>
    <property type="molecule type" value="Genomic_DNA"/>
</dbReference>
<evidence type="ECO:0000313" key="2">
    <source>
        <dbReference type="Proteomes" id="UP000232638"/>
    </source>
</evidence>
<dbReference type="KEGG" id="tsy:THSYN_03155"/>
<reference evidence="1 2" key="1">
    <citation type="submission" date="2017-03" db="EMBL/GenBank/DDBJ databases">
        <title>Complete genome sequence of Candidatus 'Thiodictyon syntrophicum' sp. nov. strain Cad16T, a photolithoautotroph purple sulfur bacterium isolated from an alpine meromictic lake.</title>
        <authorList>
            <person name="Luedin S.M."/>
            <person name="Pothier J.F."/>
            <person name="Danza F."/>
            <person name="Storelli N."/>
            <person name="Wittwer M."/>
            <person name="Tonolla M."/>
        </authorList>
    </citation>
    <scope>NUCLEOTIDE SEQUENCE [LARGE SCALE GENOMIC DNA]</scope>
    <source>
        <strain evidence="1 2">Cad16T</strain>
    </source>
</reference>